<name>A0A1Y2FIC3_PROLT</name>
<dbReference type="HAMAP" id="MF_01401">
    <property type="entry name" value="MsrA"/>
    <property type="match status" value="1"/>
</dbReference>
<comment type="catalytic activity">
    <reaction evidence="5">
        <text>L-methionyl-[protein] + [thioredoxin]-disulfide + H2O = L-methionyl-(S)-S-oxide-[protein] + [thioredoxin]-dithiol</text>
        <dbReference type="Rhea" id="RHEA:14217"/>
        <dbReference type="Rhea" id="RHEA-COMP:10698"/>
        <dbReference type="Rhea" id="RHEA-COMP:10700"/>
        <dbReference type="Rhea" id="RHEA-COMP:12313"/>
        <dbReference type="Rhea" id="RHEA-COMP:12315"/>
        <dbReference type="ChEBI" id="CHEBI:15377"/>
        <dbReference type="ChEBI" id="CHEBI:16044"/>
        <dbReference type="ChEBI" id="CHEBI:29950"/>
        <dbReference type="ChEBI" id="CHEBI:44120"/>
        <dbReference type="ChEBI" id="CHEBI:50058"/>
        <dbReference type="EC" id="1.8.4.11"/>
    </reaction>
</comment>
<dbReference type="GO" id="GO:0008113">
    <property type="term" value="F:peptide-methionine (S)-S-oxide reductase activity"/>
    <property type="evidence" value="ECO:0007669"/>
    <property type="project" value="UniProtKB-EC"/>
</dbReference>
<evidence type="ECO:0000256" key="6">
    <source>
        <dbReference type="ARBA" id="ARBA00048782"/>
    </source>
</evidence>
<dbReference type="Gene3D" id="3.30.1060.10">
    <property type="entry name" value="Peptide methionine sulphoxide reductase MsrA"/>
    <property type="match status" value="1"/>
</dbReference>
<dbReference type="NCBIfam" id="TIGR00401">
    <property type="entry name" value="msrA"/>
    <property type="match status" value="1"/>
</dbReference>
<dbReference type="OMA" id="LFWESHD"/>
<evidence type="ECO:0000256" key="3">
    <source>
        <dbReference type="ARBA" id="ARBA00023002"/>
    </source>
</evidence>
<dbReference type="InterPro" id="IPR002569">
    <property type="entry name" value="Met_Sox_Rdtase_MsrA_dom"/>
</dbReference>
<comment type="similarity">
    <text evidence="1">Belongs to the MsrA Met sulfoxide reductase family.</text>
</comment>
<dbReference type="RefSeq" id="XP_040725715.1">
    <property type="nucleotide sequence ID" value="XM_040867686.1"/>
</dbReference>
<dbReference type="STRING" id="56484.A0A1Y2FIC3"/>
<dbReference type="EC" id="1.8.4.11" evidence="2"/>
<comment type="caution">
    <text evidence="8">The sequence shown here is derived from an EMBL/GenBank/DDBJ whole genome shotgun (WGS) entry which is preliminary data.</text>
</comment>
<evidence type="ECO:0000256" key="1">
    <source>
        <dbReference type="ARBA" id="ARBA00005591"/>
    </source>
</evidence>
<keyword evidence="9" id="KW-1185">Reference proteome</keyword>
<protein>
    <recommendedName>
        <fullName evidence="2">peptide-methionine (S)-S-oxide reductase</fullName>
        <ecNumber evidence="2">1.8.4.11</ecNumber>
    </recommendedName>
    <alternativeName>
        <fullName evidence="4">Peptide-methionine (S)-S-oxide reductase</fullName>
    </alternativeName>
</protein>
<dbReference type="Pfam" id="PF01625">
    <property type="entry name" value="PMSR"/>
    <property type="match status" value="1"/>
</dbReference>
<dbReference type="Proteomes" id="UP000193685">
    <property type="component" value="Unassembled WGS sequence"/>
</dbReference>
<dbReference type="FunFam" id="3.30.1060.10:FF:000006">
    <property type="entry name" value="Peptide methionine sulfoxide reductase"/>
    <property type="match status" value="1"/>
</dbReference>
<dbReference type="PANTHER" id="PTHR43774">
    <property type="entry name" value="PEPTIDE METHIONINE SULFOXIDE REDUCTASE"/>
    <property type="match status" value="1"/>
</dbReference>
<evidence type="ECO:0000256" key="2">
    <source>
        <dbReference type="ARBA" id="ARBA00012502"/>
    </source>
</evidence>
<dbReference type="GO" id="GO:0034599">
    <property type="term" value="P:cellular response to oxidative stress"/>
    <property type="evidence" value="ECO:0007669"/>
    <property type="project" value="UniProtKB-ARBA"/>
</dbReference>
<evidence type="ECO:0000259" key="7">
    <source>
        <dbReference type="Pfam" id="PF01625"/>
    </source>
</evidence>
<evidence type="ECO:0000256" key="4">
    <source>
        <dbReference type="ARBA" id="ARBA00030643"/>
    </source>
</evidence>
<dbReference type="GeneID" id="63784285"/>
<evidence type="ECO:0000313" key="9">
    <source>
        <dbReference type="Proteomes" id="UP000193685"/>
    </source>
</evidence>
<evidence type="ECO:0000313" key="8">
    <source>
        <dbReference type="EMBL" id="ORY83134.1"/>
    </source>
</evidence>
<evidence type="ECO:0000256" key="5">
    <source>
        <dbReference type="ARBA" id="ARBA00047806"/>
    </source>
</evidence>
<comment type="catalytic activity">
    <reaction evidence="6">
        <text>[thioredoxin]-disulfide + L-methionine + H2O = L-methionine (S)-S-oxide + [thioredoxin]-dithiol</text>
        <dbReference type="Rhea" id="RHEA:19993"/>
        <dbReference type="Rhea" id="RHEA-COMP:10698"/>
        <dbReference type="Rhea" id="RHEA-COMP:10700"/>
        <dbReference type="ChEBI" id="CHEBI:15377"/>
        <dbReference type="ChEBI" id="CHEBI:29950"/>
        <dbReference type="ChEBI" id="CHEBI:50058"/>
        <dbReference type="ChEBI" id="CHEBI:57844"/>
        <dbReference type="ChEBI" id="CHEBI:58772"/>
        <dbReference type="EC" id="1.8.4.11"/>
    </reaction>
</comment>
<feature type="domain" description="Peptide methionine sulphoxide reductase MsrA" evidence="7">
    <location>
        <begin position="26"/>
        <end position="182"/>
    </location>
</feature>
<dbReference type="OrthoDB" id="77405at2759"/>
<gene>
    <name evidence="8" type="ORF">BCR37DRAFT_346404</name>
</gene>
<dbReference type="AlphaFoldDB" id="A0A1Y2FIC3"/>
<reference evidence="8 9" key="1">
    <citation type="submission" date="2016-07" db="EMBL/GenBank/DDBJ databases">
        <title>Pervasive Adenine N6-methylation of Active Genes in Fungi.</title>
        <authorList>
            <consortium name="DOE Joint Genome Institute"/>
            <person name="Mondo S.J."/>
            <person name="Dannebaum R.O."/>
            <person name="Kuo R.C."/>
            <person name="Labutti K."/>
            <person name="Haridas S."/>
            <person name="Kuo A."/>
            <person name="Salamov A."/>
            <person name="Ahrendt S.R."/>
            <person name="Lipzen A."/>
            <person name="Sullivan W."/>
            <person name="Andreopoulos W.B."/>
            <person name="Clum A."/>
            <person name="Lindquist E."/>
            <person name="Daum C."/>
            <person name="Ramamoorthy G.K."/>
            <person name="Gryganskyi A."/>
            <person name="Culley D."/>
            <person name="Magnuson J.K."/>
            <person name="James T.Y."/>
            <person name="O'Malley M.A."/>
            <person name="Stajich J.E."/>
            <person name="Spatafora J.W."/>
            <person name="Visel A."/>
            <person name="Grigoriev I.V."/>
        </authorList>
    </citation>
    <scope>NUCLEOTIDE SEQUENCE [LARGE SCALE GENOMIC DNA]</scope>
    <source>
        <strain evidence="8 9">12-1054</strain>
    </source>
</reference>
<sequence>MARSFSSTSAAGIVPTATAGDSSQVAIFANGCFWGTEHLFRKHFADKGLLKAEVGYIGGKTDQPSYRQVCTGSTDHAESLKVTFDPSRVSYATLCKFHYAMHDPTTLNRQGGDRGTQYRSAIFYLSDEQKEISDKVTAEVQEKHFKSGKITTQIADGRQFKWYSAEDYHQEYLHHNPGGYECPAHYVRFKYDE</sequence>
<dbReference type="PANTHER" id="PTHR43774:SF1">
    <property type="entry name" value="PEPTIDE METHIONINE SULFOXIDE REDUCTASE MSRA 2"/>
    <property type="match status" value="1"/>
</dbReference>
<organism evidence="8 9">
    <name type="scientific">Protomyces lactucae-debilis</name>
    <dbReference type="NCBI Taxonomy" id="2754530"/>
    <lineage>
        <taxon>Eukaryota</taxon>
        <taxon>Fungi</taxon>
        <taxon>Dikarya</taxon>
        <taxon>Ascomycota</taxon>
        <taxon>Taphrinomycotina</taxon>
        <taxon>Taphrinomycetes</taxon>
        <taxon>Taphrinales</taxon>
        <taxon>Protomycetaceae</taxon>
        <taxon>Protomyces</taxon>
    </lineage>
</organism>
<dbReference type="SUPFAM" id="SSF55068">
    <property type="entry name" value="Peptide methionine sulfoxide reductase"/>
    <property type="match status" value="1"/>
</dbReference>
<proteinExistence type="inferred from homology"/>
<keyword evidence="3" id="KW-0560">Oxidoreductase</keyword>
<accession>A0A1Y2FIC3</accession>
<dbReference type="InterPro" id="IPR036509">
    <property type="entry name" value="Met_Sox_Rdtase_MsrA_sf"/>
</dbReference>
<dbReference type="EMBL" id="MCFI01000008">
    <property type="protein sequence ID" value="ORY83134.1"/>
    <property type="molecule type" value="Genomic_DNA"/>
</dbReference>